<feature type="region of interest" description="Disordered" evidence="3">
    <location>
        <begin position="1771"/>
        <end position="1873"/>
    </location>
</feature>
<evidence type="ECO:0000256" key="3">
    <source>
        <dbReference type="SAM" id="MobiDB-lite"/>
    </source>
</evidence>
<dbReference type="InterPro" id="IPR018159">
    <property type="entry name" value="Spectrin/alpha-actinin"/>
</dbReference>
<dbReference type="Pfam" id="PF00621">
    <property type="entry name" value="RhoGEF"/>
    <property type="match status" value="1"/>
</dbReference>
<evidence type="ECO:0000313" key="6">
    <source>
        <dbReference type="EMBL" id="KAA0184291.1"/>
    </source>
</evidence>
<evidence type="ECO:0000313" key="7">
    <source>
        <dbReference type="Proteomes" id="UP000728185"/>
    </source>
</evidence>
<feature type="compositionally biased region" description="Low complexity" evidence="3">
    <location>
        <begin position="760"/>
        <end position="806"/>
    </location>
</feature>
<dbReference type="InterPro" id="IPR051336">
    <property type="entry name" value="RhoGEF_Guanine_NuclExch_SF"/>
</dbReference>
<comment type="caution">
    <text evidence="6">The sequence shown here is derived from an EMBL/GenBank/DDBJ whole genome shotgun (WGS) entry which is preliminary data.</text>
</comment>
<dbReference type="Gene3D" id="1.20.900.10">
    <property type="entry name" value="Dbl homology (DH) domain"/>
    <property type="match status" value="1"/>
</dbReference>
<keyword evidence="1" id="KW-0344">Guanine-nucleotide releasing factor</keyword>
<dbReference type="SMART" id="SM00150">
    <property type="entry name" value="SPEC"/>
    <property type="match status" value="2"/>
</dbReference>
<feature type="region of interest" description="Disordered" evidence="3">
    <location>
        <begin position="2288"/>
        <end position="2308"/>
    </location>
</feature>
<feature type="compositionally biased region" description="Low complexity" evidence="3">
    <location>
        <begin position="1771"/>
        <end position="1781"/>
    </location>
</feature>
<keyword evidence="2" id="KW-0175">Coiled coil</keyword>
<feature type="compositionally biased region" description="Low complexity" evidence="3">
    <location>
        <begin position="121"/>
        <end position="130"/>
    </location>
</feature>
<dbReference type="CDD" id="cd00160">
    <property type="entry name" value="RhoGEF"/>
    <property type="match status" value="1"/>
</dbReference>
<feature type="compositionally biased region" description="Low complexity" evidence="3">
    <location>
        <begin position="389"/>
        <end position="404"/>
    </location>
</feature>
<feature type="region of interest" description="Disordered" evidence="3">
    <location>
        <begin position="389"/>
        <end position="412"/>
    </location>
</feature>
<dbReference type="CDD" id="cd00170">
    <property type="entry name" value="SEC14"/>
    <property type="match status" value="1"/>
</dbReference>
<reference evidence="6" key="1">
    <citation type="submission" date="2019-05" db="EMBL/GenBank/DDBJ databases">
        <title>Annotation for the trematode Fasciolopsis buski.</title>
        <authorList>
            <person name="Choi Y.-J."/>
        </authorList>
    </citation>
    <scope>NUCLEOTIDE SEQUENCE</scope>
    <source>
        <strain evidence="6">HT</strain>
        <tissue evidence="6">Whole worm</tissue>
    </source>
</reference>
<dbReference type="SUPFAM" id="SSF50729">
    <property type="entry name" value="PH domain-like"/>
    <property type="match status" value="1"/>
</dbReference>
<dbReference type="SMART" id="SM00233">
    <property type="entry name" value="PH"/>
    <property type="match status" value="2"/>
</dbReference>
<dbReference type="EMBL" id="LUCM01011199">
    <property type="protein sequence ID" value="KAA0184291.1"/>
    <property type="molecule type" value="Genomic_DNA"/>
</dbReference>
<dbReference type="SMART" id="SM00325">
    <property type="entry name" value="RhoGEF"/>
    <property type="match status" value="1"/>
</dbReference>
<dbReference type="GO" id="GO:0019898">
    <property type="term" value="C:extrinsic component of membrane"/>
    <property type="evidence" value="ECO:0007669"/>
    <property type="project" value="TreeGrafter"/>
</dbReference>
<feature type="coiled-coil region" evidence="2">
    <location>
        <begin position="869"/>
        <end position="896"/>
    </location>
</feature>
<dbReference type="GO" id="GO:0005737">
    <property type="term" value="C:cytoplasm"/>
    <property type="evidence" value="ECO:0007669"/>
    <property type="project" value="TreeGrafter"/>
</dbReference>
<dbReference type="PROSITE" id="PS50003">
    <property type="entry name" value="PH_DOMAIN"/>
    <property type="match status" value="1"/>
</dbReference>
<dbReference type="CDD" id="cd13240">
    <property type="entry name" value="PH1_Kalirin_Trio_like"/>
    <property type="match status" value="1"/>
</dbReference>
<feature type="compositionally biased region" description="Polar residues" evidence="3">
    <location>
        <begin position="1808"/>
        <end position="1817"/>
    </location>
</feature>
<evidence type="ECO:0000259" key="5">
    <source>
        <dbReference type="PROSITE" id="PS50010"/>
    </source>
</evidence>
<feature type="region of interest" description="Disordered" evidence="3">
    <location>
        <begin position="1228"/>
        <end position="1337"/>
    </location>
</feature>
<feature type="compositionally biased region" description="Low complexity" evidence="3">
    <location>
        <begin position="1295"/>
        <end position="1333"/>
    </location>
</feature>
<dbReference type="Proteomes" id="UP000728185">
    <property type="component" value="Unassembled WGS sequence"/>
</dbReference>
<evidence type="ECO:0000256" key="2">
    <source>
        <dbReference type="SAM" id="Coils"/>
    </source>
</evidence>
<feature type="compositionally biased region" description="Polar residues" evidence="3">
    <location>
        <begin position="1228"/>
        <end position="1255"/>
    </location>
</feature>
<dbReference type="InterPro" id="IPR001849">
    <property type="entry name" value="PH_domain"/>
</dbReference>
<dbReference type="SUPFAM" id="SSF46966">
    <property type="entry name" value="Spectrin repeat"/>
    <property type="match status" value="3"/>
</dbReference>
<evidence type="ECO:0000259" key="4">
    <source>
        <dbReference type="PROSITE" id="PS50003"/>
    </source>
</evidence>
<dbReference type="Gene3D" id="1.20.58.60">
    <property type="match status" value="3"/>
</dbReference>
<feature type="region of interest" description="Disordered" evidence="3">
    <location>
        <begin position="26"/>
        <end position="61"/>
    </location>
</feature>
<feature type="region of interest" description="Disordered" evidence="3">
    <location>
        <begin position="121"/>
        <end position="142"/>
    </location>
</feature>
<dbReference type="PANTHER" id="PTHR22826">
    <property type="entry name" value="RHO GUANINE EXCHANGE FACTOR-RELATED"/>
    <property type="match status" value="1"/>
</dbReference>
<dbReference type="SUPFAM" id="SSF48065">
    <property type="entry name" value="DBL homology domain (DH-domain)"/>
    <property type="match status" value="1"/>
</dbReference>
<feature type="domain" description="DH" evidence="5">
    <location>
        <begin position="1341"/>
        <end position="1526"/>
    </location>
</feature>
<evidence type="ECO:0000256" key="1">
    <source>
        <dbReference type="ARBA" id="ARBA00022658"/>
    </source>
</evidence>
<feature type="compositionally biased region" description="Low complexity" evidence="3">
    <location>
        <begin position="1855"/>
        <end position="1870"/>
    </location>
</feature>
<accession>A0A8E0RP88</accession>
<dbReference type="CDD" id="cd00176">
    <property type="entry name" value="SPEC"/>
    <property type="match status" value="2"/>
</dbReference>
<dbReference type="InterPro" id="IPR000219">
    <property type="entry name" value="DH_dom"/>
</dbReference>
<dbReference type="Pfam" id="PF22697">
    <property type="entry name" value="SOS1_NGEF_PH"/>
    <property type="match status" value="1"/>
</dbReference>
<dbReference type="InterPro" id="IPR047054">
    <property type="entry name" value="Kalirin_TRIO_PH_1"/>
</dbReference>
<dbReference type="PROSITE" id="PS50010">
    <property type="entry name" value="DH_2"/>
    <property type="match status" value="1"/>
</dbReference>
<feature type="region of interest" description="Disordered" evidence="3">
    <location>
        <begin position="755"/>
        <end position="806"/>
    </location>
</feature>
<dbReference type="GO" id="GO:0005085">
    <property type="term" value="F:guanyl-nucleotide exchange factor activity"/>
    <property type="evidence" value="ECO:0007669"/>
    <property type="project" value="UniProtKB-KW"/>
</dbReference>
<feature type="compositionally biased region" description="Low complexity" evidence="3">
    <location>
        <begin position="2291"/>
        <end position="2304"/>
    </location>
</feature>
<dbReference type="Gene3D" id="2.30.29.30">
    <property type="entry name" value="Pleckstrin-homology domain (PH domain)/Phosphotyrosine-binding domain (PTB)"/>
    <property type="match status" value="1"/>
</dbReference>
<dbReference type="InterPro" id="IPR011993">
    <property type="entry name" value="PH-like_dom_sf"/>
</dbReference>
<sequence>MDYSNNSLDPEVLEFYCPNRSKNVRCHTHHHSHQHQPQRGHTQQGGPSHAAHSVYKPVYGPTTTHHTVPAVADATKAFCSSGSQSVSAPEHFHHHTQRYRSSVSPVQTVSSACASSASTLASSSGVCRSGPGSGVGGSAHSSHKSVTSLRAIDLLKLLREKIALLPGGRSRQGGPILCFPSNSRADEIAFDDLCMLVLYLTFLPEERVKKLGFTVIVDMRNGTTWHSVKPILKVVEQCIGTNVAMAYIIKPDKLFEKHKANMAIGKFSYEIQLVSLETLFREVDPSQLTSELEGSLPYHHEEWIQIRCRLEEFFVSAHDMSDKFGQLFCFLERRSELCTVIEAKRALEDHRSIRLKIVQAPVSALEAEAERLITWLCYGMAAANSSSSVSAGSGSSGTSSYPAGTGTGSSGTGSGGGASFLATSWVSMNPDFQQMVPLVRATVAKLYEYRAHLQQKWETGRSRLEQIYQLRIFDEDAERMANWLGQQRHLFLTEYLDIGQNASHIWAWYKSLERVYTERKTRLTSRLSLLMFKEDVGQVLAWLSEHGEPFLHRQTAVGKSIQRAEQLYNTHMQFEQVAAKTLTNAEKLISVADELAAQADDPEEILQKASELQRRISAFTRAVESRRETVDLGCGFYSHTIEVLAWLHGVRKSHNPSEHLPATIEGMEDELTNFRRERTMIEEGADRVASEGEALTSRLKDSEEVSSGRTTVSALLTERQVRLDLCLQLRLFEADVHSALDCLRHGVPHLVITGRGTSDTSSLGNASTTGTSTNLLLPPSTTSSSGMQSPGTTGSSTLTVTTPTWLTDPRQAPDLAALEEISNACLAVLPTAEEVLNKGGELARAFDSVGVNFPAGGPGSSDSGVGDSVETAVERVHRLINELAEAVNAVDELNERISGELDWRRLQLQSRQVLHWIEQCEDILRETAVIPATLTEATALQAEHEKFQPVLTDAHPQAVQCAARASYLLQQASQASTPTSTSGMPEHPHLKDYQAVAEAVANRWQSLVYAAADRHKLLLAATNWYKTSDQVTSVLWSLEKEYHREEDWCQSEKANVGGDTAAYLNQLSVKHAEQKEAFLKACMLARRTSDGFSRYLHRQPASTTGRAEVEERMRTAMSVLMAKEQAVLEAWAVRRRRLDDCIYFINIKRLVEELLIRVHNQSQHLNSPSKGPITLSPSSQLTSSLIQEVNRACESLESMIAASMPLSPGHTIQLKALLSRLQATLPNATPNTSDLAPTKQPQSAGATTLNSTGSEVNRLASDLLKPGMTSVTSRLEIPAPRGKQLTRPDADTDRTSVSSTSSSGAGSTSTSTSDVFLVSPSSGGPTTTAGPTPEQRRMIRRRENLLRELIQTERTYVQALEQCLETYRKGLISPPKPLESMLPPGLIGKADVVFGNMQDIFEFHKQTFEPELGKYTESGDFLPEDVGHCFVVHSDRLAELYVAYCVNNTESTRLMIDHGQTYFQALQHHLNLIESLQSYLIKPVQRVTKYQLLLRELRDCCDPASVAELNEGLEAMLDVPKRANDALHLSMLQGLTDDLQIATLGDVILQDQFTVWEPKQLIKKSRERRVFLFDNCLILAKEAPSQAGEHKAKYYYKSRLLLAECNITEHIEGDQCKFALWTGRVPPIHEYRLVLKAASLELKQTWVRALREVMRERMFSVQSLYQHHQPNLTHVKPGILSEEAELLDTYYILENYQATKDYELSVSAHQIVQVLHRCDSPRRPDSSHLQTGMDKTEPVDNQGTLSKQTAKLDPNAPGEWALIRVLVHGSTVTGSNNNNSTLQSPIKEGFIPSRLIGAPSGRPRRRQPNVQTGSSRRPSAAVRKWLPVGETRRTGPTHPGKRGSKADLTQPQVATTTSSDRVTPTTPPSTELGAILDNVSEESIEVELPPPMSELQVLTAQVPEPEHDNTELEPDSTENQSDAVLEGLGAIEPATGGRRIRRESEKSGGTTTIIGAEPMDNGTSIGGFSTGPGDWDEQTSGKSSKLIHRLAVVAEVVGDGRTSADPTGADCRRVPTLIGLPVGANLGGLGELRLHGGLSVAAKLVAGTCRCTPSHQPNSTAGPDEEMLRGVFDEGAELHFVSRYLFLYDQALVIADAAVELVSPGSDGDLRPEENGRSHLQCHFRHALPISQISILEDVGVPGSKPTGDQILWFCLSERARNFASPFDTASSVTCTTQTGTGISSGTSQSYLCYVVAPRSPDTRARWLTELTAMVMEARRLSQAYLAADTGGQSSLLEGSSPNGNGAIGGLAIPSKVSSATAAALYPSGIFFDPALLELPKIGRIQPSAFGSSSPSRPKLSGSGVPAEPVVTSMLDGLHLTANHTNTTSSA</sequence>
<feature type="domain" description="PH" evidence="4">
    <location>
        <begin position="1540"/>
        <end position="1655"/>
    </location>
</feature>
<feature type="region of interest" description="Disordered" evidence="3">
    <location>
        <begin position="1719"/>
        <end position="1754"/>
    </location>
</feature>
<gene>
    <name evidence="6" type="ORF">FBUS_01725</name>
</gene>
<keyword evidence="7" id="KW-1185">Reference proteome</keyword>
<feature type="region of interest" description="Disordered" evidence="3">
    <location>
        <begin position="1941"/>
        <end position="1962"/>
    </location>
</feature>
<organism evidence="6 7">
    <name type="scientific">Fasciolopsis buskii</name>
    <dbReference type="NCBI Taxonomy" id="27845"/>
    <lineage>
        <taxon>Eukaryota</taxon>
        <taxon>Metazoa</taxon>
        <taxon>Spiralia</taxon>
        <taxon>Lophotrochozoa</taxon>
        <taxon>Platyhelminthes</taxon>
        <taxon>Trematoda</taxon>
        <taxon>Digenea</taxon>
        <taxon>Plagiorchiida</taxon>
        <taxon>Echinostomata</taxon>
        <taxon>Echinostomatoidea</taxon>
        <taxon>Fasciolidae</taxon>
        <taxon>Fasciolopsis</taxon>
    </lineage>
</organism>
<name>A0A8E0RP88_9TREM</name>
<dbReference type="InterPro" id="IPR001251">
    <property type="entry name" value="CRAL-TRIO_dom"/>
</dbReference>
<dbReference type="InterPro" id="IPR055251">
    <property type="entry name" value="SOS1_NGEF_PH"/>
</dbReference>
<proteinExistence type="predicted"/>
<dbReference type="InterPro" id="IPR035899">
    <property type="entry name" value="DBL_dom_sf"/>
</dbReference>
<dbReference type="Pfam" id="PF00435">
    <property type="entry name" value="Spectrin"/>
    <property type="match status" value="2"/>
</dbReference>
<feature type="compositionally biased region" description="Polar residues" evidence="3">
    <location>
        <begin position="1739"/>
        <end position="1749"/>
    </location>
</feature>
<dbReference type="PANTHER" id="PTHR22826:SF106">
    <property type="entry name" value="TRIO, ISOFORM A"/>
    <property type="match status" value="1"/>
</dbReference>
<feature type="compositionally biased region" description="Basic residues" evidence="3">
    <location>
        <begin position="26"/>
        <end position="38"/>
    </location>
</feature>
<protein>
    <submittedName>
        <fullName evidence="6">Kalirin</fullName>
    </submittedName>
</protein>
<dbReference type="OrthoDB" id="10256089at2759"/>
<dbReference type="InterPro" id="IPR002017">
    <property type="entry name" value="Spectrin_repeat"/>
</dbReference>